<dbReference type="AlphaFoldDB" id="A0A1V8SN59"/>
<comment type="caution">
    <text evidence="3">The sequence shown here is derived from an EMBL/GenBank/DDBJ whole genome shotgun (WGS) entry which is preliminary data.</text>
</comment>
<evidence type="ECO:0000313" key="4">
    <source>
        <dbReference type="Proteomes" id="UP000192596"/>
    </source>
</evidence>
<dbReference type="Proteomes" id="UP000192596">
    <property type="component" value="Unassembled WGS sequence"/>
</dbReference>
<protein>
    <recommendedName>
        <fullName evidence="5">Palmitoyltransferase</fullName>
    </recommendedName>
</protein>
<evidence type="ECO:0000256" key="1">
    <source>
        <dbReference type="SAM" id="MobiDB-lite"/>
    </source>
</evidence>
<feature type="transmembrane region" description="Helical" evidence="2">
    <location>
        <begin position="42"/>
        <end position="59"/>
    </location>
</feature>
<keyword evidence="2" id="KW-0812">Transmembrane</keyword>
<organism evidence="3 4">
    <name type="scientific">Cryoendolithus antarcticus</name>
    <dbReference type="NCBI Taxonomy" id="1507870"/>
    <lineage>
        <taxon>Eukaryota</taxon>
        <taxon>Fungi</taxon>
        <taxon>Dikarya</taxon>
        <taxon>Ascomycota</taxon>
        <taxon>Pezizomycotina</taxon>
        <taxon>Dothideomycetes</taxon>
        <taxon>Dothideomycetidae</taxon>
        <taxon>Cladosporiales</taxon>
        <taxon>Cladosporiaceae</taxon>
        <taxon>Cryoendolithus</taxon>
    </lineage>
</organism>
<evidence type="ECO:0000256" key="2">
    <source>
        <dbReference type="SAM" id="Phobius"/>
    </source>
</evidence>
<keyword evidence="2" id="KW-1133">Transmembrane helix</keyword>
<proteinExistence type="predicted"/>
<name>A0A1V8SN59_9PEZI</name>
<keyword evidence="4" id="KW-1185">Reference proteome</keyword>
<sequence length="368" mass="42296">MPNRILERLAVPGVVLLVSFLAFTSQYLFLKIEPGQLSTSDTYWFNGLVAALLICYLRTCFTDPGRIPNDWYEHFAPPYAQADAPVDKSSRQRPLLQQDYLGPSVYQLAHLFVLTVTNSFVLFALSLLLGRTIWDLALNMTTIEGWEVERHEALRRRARVMGGYLEGANGEQIRIDSQEFPWDIGIWSNFCQAFGTWNVVAWLWPFARNLSVESGLVFDHNEIDDPSKPWPPPDPDRTYRVPHISAAGEGFTQSLDPGDFRRRQEADYQRYDNGELVVRRKPFHERYEHLIDAARDDDSEAVYSDDDDAGSDVEEIRGRLPNTKAEGEEAWRNKEGERLADFGLDEEAEFYDEDDLPLAEIVRRRKGE</sequence>
<keyword evidence="2" id="KW-0472">Membrane</keyword>
<feature type="transmembrane region" description="Helical" evidence="2">
    <location>
        <begin position="12"/>
        <end position="30"/>
    </location>
</feature>
<gene>
    <name evidence="3" type="ORF">B0A48_13797</name>
</gene>
<feature type="transmembrane region" description="Helical" evidence="2">
    <location>
        <begin position="108"/>
        <end position="130"/>
    </location>
</feature>
<dbReference type="FunCoup" id="A0A1V8SN59">
    <property type="interactions" value="41"/>
</dbReference>
<evidence type="ECO:0000313" key="3">
    <source>
        <dbReference type="EMBL" id="OQO00448.1"/>
    </source>
</evidence>
<dbReference type="STRING" id="1507870.A0A1V8SN59"/>
<reference evidence="4" key="1">
    <citation type="submission" date="2017-03" db="EMBL/GenBank/DDBJ databases">
        <title>Genomes of endolithic fungi from Antarctica.</title>
        <authorList>
            <person name="Coleine C."/>
            <person name="Masonjones S."/>
            <person name="Stajich J.E."/>
        </authorList>
    </citation>
    <scope>NUCLEOTIDE SEQUENCE [LARGE SCALE GENOMIC DNA]</scope>
    <source>
        <strain evidence="4">CCFEE 5527</strain>
    </source>
</reference>
<evidence type="ECO:0008006" key="5">
    <source>
        <dbReference type="Google" id="ProtNLM"/>
    </source>
</evidence>
<feature type="compositionally biased region" description="Acidic residues" evidence="1">
    <location>
        <begin position="298"/>
        <end position="313"/>
    </location>
</feature>
<dbReference type="OrthoDB" id="331948at2759"/>
<dbReference type="InParanoid" id="A0A1V8SN59"/>
<feature type="region of interest" description="Disordered" evidence="1">
    <location>
        <begin position="298"/>
        <end position="331"/>
    </location>
</feature>
<dbReference type="EMBL" id="NAJO01000035">
    <property type="protein sequence ID" value="OQO00448.1"/>
    <property type="molecule type" value="Genomic_DNA"/>
</dbReference>
<accession>A0A1V8SN59</accession>